<keyword evidence="1" id="KW-1133">Transmembrane helix</keyword>
<comment type="caution">
    <text evidence="2">The sequence shown here is derived from an EMBL/GenBank/DDBJ whole genome shotgun (WGS) entry which is preliminary data.</text>
</comment>
<dbReference type="EMBL" id="JAVRHN010000011">
    <property type="protein sequence ID" value="MDT0687431.1"/>
    <property type="molecule type" value="Genomic_DNA"/>
</dbReference>
<accession>A0ABU3DUN4</accession>
<gene>
    <name evidence="2" type="ORF">RM541_13755</name>
</gene>
<keyword evidence="1" id="KW-0472">Membrane</keyword>
<evidence type="ECO:0000256" key="1">
    <source>
        <dbReference type="SAM" id="Phobius"/>
    </source>
</evidence>
<reference evidence="2 3" key="1">
    <citation type="submission" date="2023-09" db="EMBL/GenBank/DDBJ databases">
        <authorList>
            <person name="Rey-Velasco X."/>
        </authorList>
    </citation>
    <scope>NUCLEOTIDE SEQUENCE [LARGE SCALE GENOMIC DNA]</scope>
    <source>
        <strain evidence="2 3">F225</strain>
    </source>
</reference>
<protein>
    <submittedName>
        <fullName evidence="2">Uncharacterized protein</fullName>
    </submittedName>
</protein>
<proteinExistence type="predicted"/>
<organism evidence="2 3">
    <name type="scientific">Autumnicola psychrophila</name>
    <dbReference type="NCBI Taxonomy" id="3075592"/>
    <lineage>
        <taxon>Bacteria</taxon>
        <taxon>Pseudomonadati</taxon>
        <taxon>Bacteroidota</taxon>
        <taxon>Flavobacteriia</taxon>
        <taxon>Flavobacteriales</taxon>
        <taxon>Flavobacteriaceae</taxon>
        <taxon>Autumnicola</taxon>
    </lineage>
</organism>
<keyword evidence="1" id="KW-0812">Transmembrane</keyword>
<name>A0ABU3DUN4_9FLAO</name>
<evidence type="ECO:0000313" key="3">
    <source>
        <dbReference type="Proteomes" id="UP001253848"/>
    </source>
</evidence>
<dbReference type="Proteomes" id="UP001253848">
    <property type="component" value="Unassembled WGS sequence"/>
</dbReference>
<evidence type="ECO:0000313" key="2">
    <source>
        <dbReference type="EMBL" id="MDT0687431.1"/>
    </source>
</evidence>
<dbReference type="RefSeq" id="WP_311500716.1">
    <property type="nucleotide sequence ID" value="NZ_JAVRHN010000011.1"/>
</dbReference>
<sequence length="93" mass="10833">MEEKKKEQRDGISAQPENSHHEIISHQEWMIFIVFIAVILLLGLFFFLISTYISSKAPRDLGILTVTLVMRICLEFVMIRKKRFPIDVSLQAL</sequence>
<keyword evidence="3" id="KW-1185">Reference proteome</keyword>
<feature type="transmembrane region" description="Helical" evidence="1">
    <location>
        <begin position="61"/>
        <end position="79"/>
    </location>
</feature>
<feature type="transmembrane region" description="Helical" evidence="1">
    <location>
        <begin position="29"/>
        <end position="49"/>
    </location>
</feature>